<dbReference type="GO" id="GO:0032259">
    <property type="term" value="P:methylation"/>
    <property type="evidence" value="ECO:0007669"/>
    <property type="project" value="UniProtKB-KW"/>
</dbReference>
<keyword evidence="1" id="KW-0808">Transferase</keyword>
<name>A0A177N4G0_9GAMM</name>
<evidence type="ECO:0000313" key="2">
    <source>
        <dbReference type="Proteomes" id="UP000077857"/>
    </source>
</evidence>
<evidence type="ECO:0000313" key="1">
    <source>
        <dbReference type="EMBL" id="OAI12504.1"/>
    </source>
</evidence>
<dbReference type="GO" id="GO:0008168">
    <property type="term" value="F:methyltransferase activity"/>
    <property type="evidence" value="ECO:0007669"/>
    <property type="project" value="UniProtKB-KW"/>
</dbReference>
<keyword evidence="1" id="KW-0489">Methyltransferase</keyword>
<accession>A0A177N4G0</accession>
<gene>
    <name evidence="1" type="ORF">A1507_01815</name>
</gene>
<comment type="caution">
    <text evidence="1">The sequence shown here is derived from an EMBL/GenBank/DDBJ whole genome shotgun (WGS) entry which is preliminary data.</text>
</comment>
<dbReference type="Proteomes" id="UP000077857">
    <property type="component" value="Unassembled WGS sequence"/>
</dbReference>
<dbReference type="RefSeq" id="WP_157205630.1">
    <property type="nucleotide sequence ID" value="NZ_LUUJ01000110.1"/>
</dbReference>
<dbReference type="Gene3D" id="3.40.50.150">
    <property type="entry name" value="Vaccinia Virus protein VP39"/>
    <property type="match status" value="1"/>
</dbReference>
<dbReference type="Pfam" id="PF13489">
    <property type="entry name" value="Methyltransf_23"/>
    <property type="match status" value="1"/>
</dbReference>
<protein>
    <submittedName>
        <fullName evidence="1">Methyltransferase</fullName>
    </submittedName>
</protein>
<sequence>MTNLTCPLCTSQETGHFHRDRQRDYRRCAQCRLVFVDSSQHLSSDAEKAVYDLHQNRIDDPGYLNFLSRLALPLAGLLPPGSEGLDYGCGPGPALAGLLEGYGHRIALYDPIYANHRELLQQQYDFIACTEVIEHFREPGAEFARLFGLIRPGGWLGIMTKLVIGADAFSRWHYKNDPTHIAFFSRPTLLWLAERYDCAIEFIGSDVIILQRNPHRRSR</sequence>
<dbReference type="AlphaFoldDB" id="A0A177N4G0"/>
<proteinExistence type="predicted"/>
<reference evidence="1 2" key="1">
    <citation type="submission" date="2016-03" db="EMBL/GenBank/DDBJ databases">
        <authorList>
            <person name="Ploux O."/>
        </authorList>
    </citation>
    <scope>NUCLEOTIDE SEQUENCE [LARGE SCALE GENOMIC DNA]</scope>
    <source>
        <strain evidence="1 2">R-45378</strain>
    </source>
</reference>
<organism evidence="1 2">
    <name type="scientific">Methylomonas koyamae</name>
    <dbReference type="NCBI Taxonomy" id="702114"/>
    <lineage>
        <taxon>Bacteria</taxon>
        <taxon>Pseudomonadati</taxon>
        <taxon>Pseudomonadota</taxon>
        <taxon>Gammaproteobacteria</taxon>
        <taxon>Methylococcales</taxon>
        <taxon>Methylococcaceae</taxon>
        <taxon>Methylomonas</taxon>
    </lineage>
</organism>
<dbReference type="SUPFAM" id="SSF53335">
    <property type="entry name" value="S-adenosyl-L-methionine-dependent methyltransferases"/>
    <property type="match status" value="1"/>
</dbReference>
<dbReference type="EMBL" id="LUUJ01000110">
    <property type="protein sequence ID" value="OAI12504.1"/>
    <property type="molecule type" value="Genomic_DNA"/>
</dbReference>
<dbReference type="OrthoDB" id="9791944at2"/>
<dbReference type="InterPro" id="IPR029063">
    <property type="entry name" value="SAM-dependent_MTases_sf"/>
</dbReference>